<evidence type="ECO:0008006" key="3">
    <source>
        <dbReference type="Google" id="ProtNLM"/>
    </source>
</evidence>
<comment type="caution">
    <text evidence="1">The sequence shown here is derived from an EMBL/GenBank/DDBJ whole genome shotgun (WGS) entry which is preliminary data.</text>
</comment>
<dbReference type="Proteomes" id="UP000177208">
    <property type="component" value="Unassembled WGS sequence"/>
</dbReference>
<dbReference type="InterPro" id="IPR036388">
    <property type="entry name" value="WH-like_DNA-bd_sf"/>
</dbReference>
<accession>A0A1F7G9D2</accession>
<sequence length="300" mass="34827">MITNTSSRIIKFISANKKARVHDLVGFLKISTVAVHKQMQKLLREGKVERVGKPPLVFYQLTKVKKEVQIKTILSQERQKEIENNYLYISPVGELIYGFEGFKRWVISTKQEKQMSFLAREYVKYRKKLYKSFSKGGNISALKKLKDTFTKVWIDDIFYLDFYSLPKFGKTKLGQLVLYAKQSQNLSLVEKIVKIAINPLRHLIKQKKIDAISFIPHTIPRKIQFLKEFERLTNLEWPKITIVKAYKNNIFVAQKSLAKLEDRIINARDTIFITSEIRTFKNVLLIDDAAGSGASMTGTW</sequence>
<evidence type="ECO:0000313" key="2">
    <source>
        <dbReference type="Proteomes" id="UP000177208"/>
    </source>
</evidence>
<dbReference type="EMBL" id="MFZG01000037">
    <property type="protein sequence ID" value="OGK15446.1"/>
    <property type="molecule type" value="Genomic_DNA"/>
</dbReference>
<reference evidence="1 2" key="1">
    <citation type="journal article" date="2016" name="Nat. Commun.">
        <title>Thousands of microbial genomes shed light on interconnected biogeochemical processes in an aquifer system.</title>
        <authorList>
            <person name="Anantharaman K."/>
            <person name="Brown C.T."/>
            <person name="Hug L.A."/>
            <person name="Sharon I."/>
            <person name="Castelle C.J."/>
            <person name="Probst A.J."/>
            <person name="Thomas B.C."/>
            <person name="Singh A."/>
            <person name="Wilkins M.J."/>
            <person name="Karaoz U."/>
            <person name="Brodie E.L."/>
            <person name="Williams K.H."/>
            <person name="Hubbard S.S."/>
            <person name="Banfield J.F."/>
        </authorList>
    </citation>
    <scope>NUCLEOTIDE SEQUENCE [LARGE SCALE GENOMIC DNA]</scope>
</reference>
<dbReference type="Gene3D" id="1.10.10.10">
    <property type="entry name" value="Winged helix-like DNA-binding domain superfamily/Winged helix DNA-binding domain"/>
    <property type="match status" value="1"/>
</dbReference>
<dbReference type="AlphaFoldDB" id="A0A1F7G9D2"/>
<evidence type="ECO:0000313" key="1">
    <source>
        <dbReference type="EMBL" id="OGK15446.1"/>
    </source>
</evidence>
<organism evidence="1 2">
    <name type="scientific">Candidatus Roizmanbacteria bacterium RIFCSPHIGHO2_01_FULL_39_12c</name>
    <dbReference type="NCBI Taxonomy" id="1802031"/>
    <lineage>
        <taxon>Bacteria</taxon>
        <taxon>Candidatus Roizmaniibacteriota</taxon>
    </lineage>
</organism>
<protein>
    <recommendedName>
        <fullName evidence="3">Helix-turn-helix type 11 domain-containing protein</fullName>
    </recommendedName>
</protein>
<proteinExistence type="predicted"/>
<dbReference type="InterPro" id="IPR036390">
    <property type="entry name" value="WH_DNA-bd_sf"/>
</dbReference>
<gene>
    <name evidence="1" type="ORF">A2774_05090</name>
</gene>
<name>A0A1F7G9D2_9BACT</name>
<dbReference type="SUPFAM" id="SSF46785">
    <property type="entry name" value="Winged helix' DNA-binding domain"/>
    <property type="match status" value="1"/>
</dbReference>